<dbReference type="PANTHER" id="PTHR33050:SF7">
    <property type="entry name" value="RIBONUCLEASE H"/>
    <property type="match status" value="1"/>
</dbReference>
<dbReference type="Gene3D" id="1.10.287.3160">
    <property type="match status" value="1"/>
</dbReference>
<dbReference type="GO" id="GO:0004523">
    <property type="term" value="F:RNA-DNA hybrid ribonuclease activity"/>
    <property type="evidence" value="ECO:0007669"/>
    <property type="project" value="UniProtKB-EC"/>
</dbReference>
<protein>
    <recommendedName>
        <fullName evidence="2">ribonuclease H</fullName>
        <ecNumber evidence="2">3.1.26.4</ecNumber>
    </recommendedName>
</protein>
<feature type="region of interest" description="Disordered" evidence="3">
    <location>
        <begin position="425"/>
        <end position="463"/>
    </location>
</feature>
<name>A0ABD0R8G6_CIRMR</name>
<feature type="compositionally biased region" description="Polar residues" evidence="3">
    <location>
        <begin position="37"/>
        <end position="51"/>
    </location>
</feature>
<feature type="compositionally biased region" description="Polar residues" evidence="3">
    <location>
        <begin position="345"/>
        <end position="366"/>
    </location>
</feature>
<dbReference type="PANTHER" id="PTHR33050">
    <property type="entry name" value="REVERSE TRANSCRIPTASE DOMAIN-CONTAINING PROTEIN"/>
    <property type="match status" value="1"/>
</dbReference>
<feature type="non-terminal residue" evidence="5">
    <location>
        <position position="823"/>
    </location>
</feature>
<comment type="caution">
    <text evidence="5">The sequence shown here is derived from an EMBL/GenBank/DDBJ whole genome shotgun (WGS) entry which is preliminary data.</text>
</comment>
<dbReference type="CDD" id="cd03714">
    <property type="entry name" value="RT_DIRS1"/>
    <property type="match status" value="1"/>
</dbReference>
<dbReference type="Proteomes" id="UP001529510">
    <property type="component" value="Unassembled WGS sequence"/>
</dbReference>
<accession>A0ABD0R8G6</accession>
<feature type="region of interest" description="Disordered" evidence="3">
    <location>
        <begin position="1"/>
        <end position="51"/>
    </location>
</feature>
<dbReference type="InterPro" id="IPR043128">
    <property type="entry name" value="Rev_trsase/Diguanyl_cyclase"/>
</dbReference>
<feature type="domain" description="Reverse transcriptase" evidence="4">
    <location>
        <begin position="538"/>
        <end position="743"/>
    </location>
</feature>
<dbReference type="Gene3D" id="3.30.70.270">
    <property type="match status" value="1"/>
</dbReference>
<comment type="similarity">
    <text evidence="1">Belongs to the beta type-B retroviral polymerase family. HERV class-II K(HML-2) pol subfamily.</text>
</comment>
<sequence length="823" mass="91714">AERQLHSWGSQLDLAEGMETGDPLSPASPTRSAARSQGSETRSAVSSPWGTGSMLHLSSSVEVDVETVGEVSAPQFPQYEELLEVVTRAVAKLNIDWPAEPQVEPQKINWTRDFCSLGRSLPFFPDLHTEVSRSWNSPFSSRLFIPASYNYGYVAGLDEHGYRAMPRVEQTLASYLSLESASSLKTPVLPSKPLRVTSALVGKGYTAAGQAGACLHTMSVLQAYQADLLKELDEGNEIRDSDISELRRTAHLSLRATKETARAIGRSMAALVATERHLWLTLSDMKEKDRVFLLDAPLSPSGLFGDAVNSVVDKYQEARKQAAAFQRFLPRRTPAHGAAGREQPRPSTSSSSYRETQKQSVATRTPPQRERVVKRSKSRASQAKPDLRVVLHGPEPPIWGEAGCTALFGEAVLPTLPVFQGAAVSSERPPQSFPPSNVAELGSSPPPRGCFLPGNRSRGPHDTEASLERLVPLVDHLAAWKLLPNVSAWVLHTVERGYRIQFGAPPPPFNGVSPLLVGPEQGLVMEQEVATLLRKEAIEVVPPHNRESGFYSRYFIVPKKDGGLRPILDLHLLNRSVMRLKFKMLTIKQVMSQIRSEDWFVMIDLKDAYFHVSILPQHRKFLRFAFRGEAYQYRVLPFGLALSPRTFMKCVDAALAPLRLQGIRILNYIDDWLILAQSEMVAVRHETERQEKTTYLGVVWDSTTMQARLSPARIESILTAVKRVKEGRSLTVKQFQRLLGLMAAASNVIPFGLLYMRPLQGNPLRMIKVTWRCLRCLSLKAVYVPGHLNLGADILSRQGPRPGEWMLHPEVVKHIWIWCLVQP</sequence>
<dbReference type="Gene3D" id="3.10.10.10">
    <property type="entry name" value="HIV Type 1 Reverse Transcriptase, subunit A, domain 1"/>
    <property type="match status" value="1"/>
</dbReference>
<evidence type="ECO:0000259" key="4">
    <source>
        <dbReference type="PROSITE" id="PS50878"/>
    </source>
</evidence>
<gene>
    <name evidence="5" type="ORF">M9458_008391</name>
</gene>
<evidence type="ECO:0000256" key="1">
    <source>
        <dbReference type="ARBA" id="ARBA00010879"/>
    </source>
</evidence>
<reference evidence="5 6" key="1">
    <citation type="submission" date="2024-05" db="EMBL/GenBank/DDBJ databases">
        <title>Genome sequencing and assembly of Indian major carp, Cirrhinus mrigala (Hamilton, 1822).</title>
        <authorList>
            <person name="Mohindra V."/>
            <person name="Chowdhury L.M."/>
            <person name="Lal K."/>
            <person name="Jena J.K."/>
        </authorList>
    </citation>
    <scope>NUCLEOTIDE SEQUENCE [LARGE SCALE GENOMIC DNA]</scope>
    <source>
        <strain evidence="5">CM1030</strain>
        <tissue evidence="5">Blood</tissue>
    </source>
</reference>
<dbReference type="SUPFAM" id="SSF56672">
    <property type="entry name" value="DNA/RNA polymerases"/>
    <property type="match status" value="1"/>
</dbReference>
<feature type="region of interest" description="Disordered" evidence="3">
    <location>
        <begin position="326"/>
        <end position="391"/>
    </location>
</feature>
<proteinExistence type="inferred from homology"/>
<evidence type="ECO:0000313" key="5">
    <source>
        <dbReference type="EMBL" id="KAL0194819.1"/>
    </source>
</evidence>
<evidence type="ECO:0000256" key="2">
    <source>
        <dbReference type="ARBA" id="ARBA00012180"/>
    </source>
</evidence>
<dbReference type="AlphaFoldDB" id="A0ABD0R8G6"/>
<dbReference type="InterPro" id="IPR000477">
    <property type="entry name" value="RT_dom"/>
</dbReference>
<organism evidence="5 6">
    <name type="scientific">Cirrhinus mrigala</name>
    <name type="common">Mrigala</name>
    <dbReference type="NCBI Taxonomy" id="683832"/>
    <lineage>
        <taxon>Eukaryota</taxon>
        <taxon>Metazoa</taxon>
        <taxon>Chordata</taxon>
        <taxon>Craniata</taxon>
        <taxon>Vertebrata</taxon>
        <taxon>Euteleostomi</taxon>
        <taxon>Actinopterygii</taxon>
        <taxon>Neopterygii</taxon>
        <taxon>Teleostei</taxon>
        <taxon>Ostariophysi</taxon>
        <taxon>Cypriniformes</taxon>
        <taxon>Cyprinidae</taxon>
        <taxon>Labeoninae</taxon>
        <taxon>Labeonini</taxon>
        <taxon>Cirrhinus</taxon>
    </lineage>
</organism>
<dbReference type="InterPro" id="IPR043502">
    <property type="entry name" value="DNA/RNA_pol_sf"/>
</dbReference>
<dbReference type="Pfam" id="PF00078">
    <property type="entry name" value="RVT_1"/>
    <property type="match status" value="1"/>
</dbReference>
<feature type="non-terminal residue" evidence="5">
    <location>
        <position position="1"/>
    </location>
</feature>
<dbReference type="InterPro" id="IPR052055">
    <property type="entry name" value="Hepadnavirus_pol/RT"/>
</dbReference>
<evidence type="ECO:0000313" key="6">
    <source>
        <dbReference type="Proteomes" id="UP001529510"/>
    </source>
</evidence>
<evidence type="ECO:0000256" key="3">
    <source>
        <dbReference type="SAM" id="MobiDB-lite"/>
    </source>
</evidence>
<dbReference type="EC" id="3.1.26.4" evidence="2"/>
<dbReference type="PROSITE" id="PS50878">
    <property type="entry name" value="RT_POL"/>
    <property type="match status" value="1"/>
</dbReference>
<feature type="compositionally biased region" description="Low complexity" evidence="3">
    <location>
        <begin position="25"/>
        <end position="36"/>
    </location>
</feature>
<dbReference type="EMBL" id="JAMKFB020000004">
    <property type="protein sequence ID" value="KAL0194819.1"/>
    <property type="molecule type" value="Genomic_DNA"/>
</dbReference>
<keyword evidence="6" id="KW-1185">Reference proteome</keyword>